<dbReference type="GO" id="GO:0005737">
    <property type="term" value="C:cytoplasm"/>
    <property type="evidence" value="ECO:0007669"/>
    <property type="project" value="TreeGrafter"/>
</dbReference>
<dbReference type="CDD" id="cd04403">
    <property type="entry name" value="RhoGAP_ARHGAP27_15_12_9"/>
    <property type="match status" value="1"/>
</dbReference>
<dbReference type="AlphaFoldDB" id="A0AAY4ATK7"/>
<dbReference type="InterPro" id="IPR036028">
    <property type="entry name" value="SH3-like_dom_sf"/>
</dbReference>
<evidence type="ECO:0000256" key="1">
    <source>
        <dbReference type="ARBA" id="ARBA00022443"/>
    </source>
</evidence>
<dbReference type="SUPFAM" id="SSF51045">
    <property type="entry name" value="WW domain"/>
    <property type="match status" value="1"/>
</dbReference>
<dbReference type="InterPro" id="IPR001605">
    <property type="entry name" value="PH_dom-spectrin-type"/>
</dbReference>
<dbReference type="PANTHER" id="PTHR23176">
    <property type="entry name" value="RHO/RAC/CDC GTPASE-ACTIVATING PROTEIN"/>
    <property type="match status" value="1"/>
</dbReference>
<dbReference type="InterPro" id="IPR000198">
    <property type="entry name" value="RhoGAP_dom"/>
</dbReference>
<dbReference type="SMART" id="SM00324">
    <property type="entry name" value="RhoGAP"/>
    <property type="match status" value="1"/>
</dbReference>
<dbReference type="InterPro" id="IPR008936">
    <property type="entry name" value="Rho_GTPase_activation_prot"/>
</dbReference>
<dbReference type="CDD" id="cd00201">
    <property type="entry name" value="WW"/>
    <property type="match status" value="1"/>
</dbReference>
<keyword evidence="2" id="KW-0343">GTPase activation</keyword>
<feature type="domain" description="WW" evidence="7">
    <location>
        <begin position="273"/>
        <end position="301"/>
    </location>
</feature>
<accession>A0AAY4ATK7</accession>
<evidence type="ECO:0000313" key="9">
    <source>
        <dbReference type="Ensembl" id="ENSDCDP00010012143.1"/>
    </source>
</evidence>
<dbReference type="Gene3D" id="2.20.70.10">
    <property type="match status" value="1"/>
</dbReference>
<proteinExistence type="predicted"/>
<dbReference type="InterPro" id="IPR001452">
    <property type="entry name" value="SH3_domain"/>
</dbReference>
<dbReference type="InterPro" id="IPR036020">
    <property type="entry name" value="WW_dom_sf"/>
</dbReference>
<reference evidence="9 10" key="1">
    <citation type="submission" date="2020-06" db="EMBL/GenBank/DDBJ databases">
        <authorList>
            <consortium name="Wellcome Sanger Institute Data Sharing"/>
        </authorList>
    </citation>
    <scope>NUCLEOTIDE SEQUENCE [LARGE SCALE GENOMIC DNA]</scope>
</reference>
<dbReference type="PROSITE" id="PS50002">
    <property type="entry name" value="SH3"/>
    <property type="match status" value="1"/>
</dbReference>
<keyword evidence="1 3" id="KW-0728">SH3 domain</keyword>
<evidence type="ECO:0000259" key="6">
    <source>
        <dbReference type="PROSITE" id="PS50003"/>
    </source>
</evidence>
<gene>
    <name evidence="9" type="primary">ARHGAP9</name>
</gene>
<dbReference type="PANTHER" id="PTHR23176:SF103">
    <property type="entry name" value="RHO GTPASE-ACTIVATING PROTEIN 9"/>
    <property type="match status" value="1"/>
</dbReference>
<dbReference type="InterPro" id="IPR001202">
    <property type="entry name" value="WW_dom"/>
</dbReference>
<dbReference type="SUPFAM" id="SSF48350">
    <property type="entry name" value="GTPase activation domain, GAP"/>
    <property type="match status" value="1"/>
</dbReference>
<name>A0AAY4ATK7_9TELE</name>
<dbReference type="Proteomes" id="UP000694580">
    <property type="component" value="Chromosome 12"/>
</dbReference>
<dbReference type="SUPFAM" id="SSF50729">
    <property type="entry name" value="PH domain-like"/>
    <property type="match status" value="1"/>
</dbReference>
<dbReference type="Gene3D" id="2.30.30.40">
    <property type="entry name" value="SH3 Domains"/>
    <property type="match status" value="1"/>
</dbReference>
<evidence type="ECO:0008006" key="11">
    <source>
        <dbReference type="Google" id="ProtNLM"/>
    </source>
</evidence>
<feature type="domain" description="SH3" evidence="5">
    <location>
        <begin position="34"/>
        <end position="100"/>
    </location>
</feature>
<evidence type="ECO:0000313" key="10">
    <source>
        <dbReference type="Proteomes" id="UP000694580"/>
    </source>
</evidence>
<feature type="domain" description="Rho-GAP" evidence="8">
    <location>
        <begin position="511"/>
        <end position="717"/>
    </location>
</feature>
<dbReference type="InterPro" id="IPR001849">
    <property type="entry name" value="PH_domain"/>
</dbReference>
<dbReference type="InterPro" id="IPR011993">
    <property type="entry name" value="PH-like_dom_sf"/>
</dbReference>
<dbReference type="GO" id="GO:0005096">
    <property type="term" value="F:GTPase activator activity"/>
    <property type="evidence" value="ECO:0007669"/>
    <property type="project" value="UniProtKB-KW"/>
</dbReference>
<dbReference type="GeneTree" id="ENSGT00950000182860"/>
<evidence type="ECO:0000256" key="3">
    <source>
        <dbReference type="PROSITE-ProRule" id="PRU00192"/>
    </source>
</evidence>
<dbReference type="FunFam" id="1.10.555.10:FF:000003">
    <property type="entry name" value="Putative rho GTPase-activating protein 12"/>
    <property type="match status" value="1"/>
</dbReference>
<evidence type="ECO:0000259" key="5">
    <source>
        <dbReference type="PROSITE" id="PS50002"/>
    </source>
</evidence>
<reference evidence="9" key="2">
    <citation type="submission" date="2025-08" db="UniProtKB">
        <authorList>
            <consortium name="Ensembl"/>
        </authorList>
    </citation>
    <scope>IDENTIFICATION</scope>
</reference>
<dbReference type="GO" id="GO:0007165">
    <property type="term" value="P:signal transduction"/>
    <property type="evidence" value="ECO:0007669"/>
    <property type="project" value="InterPro"/>
</dbReference>
<reference evidence="9" key="3">
    <citation type="submission" date="2025-09" db="UniProtKB">
        <authorList>
            <consortium name="Ensembl"/>
        </authorList>
    </citation>
    <scope>IDENTIFICATION</scope>
</reference>
<feature type="region of interest" description="Disordered" evidence="4">
    <location>
        <begin position="449"/>
        <end position="478"/>
    </location>
</feature>
<dbReference type="FunFam" id="2.30.30.40:FF:000101">
    <property type="entry name" value="Rho GTPase activating protein 9"/>
    <property type="match status" value="1"/>
</dbReference>
<dbReference type="SMART" id="SM00233">
    <property type="entry name" value="PH"/>
    <property type="match status" value="1"/>
</dbReference>
<dbReference type="CDD" id="cd13233">
    <property type="entry name" value="PH_ARHGAP9-like"/>
    <property type="match status" value="1"/>
</dbReference>
<dbReference type="PRINTS" id="PR00683">
    <property type="entry name" value="SPECTRINPH"/>
</dbReference>
<dbReference type="FunFam" id="2.30.29.30:FF:000182">
    <property type="entry name" value="Rho GTPase activating protein 9"/>
    <property type="match status" value="1"/>
</dbReference>
<keyword evidence="10" id="KW-1185">Reference proteome</keyword>
<dbReference type="SUPFAM" id="SSF50044">
    <property type="entry name" value="SH3-domain"/>
    <property type="match status" value="1"/>
</dbReference>
<feature type="domain" description="PH" evidence="6">
    <location>
        <begin position="312"/>
        <end position="424"/>
    </location>
</feature>
<evidence type="ECO:0000256" key="2">
    <source>
        <dbReference type="ARBA" id="ARBA00022468"/>
    </source>
</evidence>
<dbReference type="Gene3D" id="1.10.555.10">
    <property type="entry name" value="Rho GTPase activation protein"/>
    <property type="match status" value="1"/>
</dbReference>
<dbReference type="PROSITE" id="PS50003">
    <property type="entry name" value="PH_DOMAIN"/>
    <property type="match status" value="1"/>
</dbReference>
<dbReference type="Ensembl" id="ENSDCDT00010012735.1">
    <property type="protein sequence ID" value="ENSDCDP00010012143.1"/>
    <property type="gene ID" value="ENSDCDG00010005420.1"/>
</dbReference>
<sequence length="720" mass="81055">MAQLAWRPSLLLSACKPSVMLSGSWRRSTKRGGADRVLLEAQYDYSYRGTDGRDVSIREGERFLLLRKTNADWWQARRIGAGAKGKPLYVPAAYVVEVPVTALPPPQPGDPFVIYHNAKPALVTSSSLSPFPQAPCPVPKPFCRSMEDLNSNSAFRAVLAGGAARFPSPFPYRSSAPTTPGASSHLTVPAGSSESTGAIPRSRSSSNLPQNPYGDPGALSGRSGSRSSPSKSYSQWDVAETQLRHSYQQSRKQQPEPPSPTPGQQPLQTLDLWEQFADPASGRSFYINVITKERSWKPPRRAKERQRAASQELEKAGLLNRTKIAEGGRKLRKNWSPAWVVLVGNSLVFFKDPKTQSPSSWRPGKSRPESSVDLRGAQLQWANDLSSKKNVFKLRTVTGNEFLLQSETDSLIREWYGTIQGVISRLDRENPLDNVLLYSLRRAGSVEMLDHSGDEDEDRKGRKTSLPRSMSNLENTERKRVRSRLKKLILKRPPLQTLQEKGLIKDQVFGCRLETLCEREKSTVPRFVRMCADAVERRGLETDGIYRVSGNLAVIQKLRFAVNHERAVTTDGRYLFPEELVQEKLNLDSPEWEDIHVVSGALKLFFRELPEPLVPYGVFSDLMETIKISNYLDKVDRMKSLLQRMPPPNHDTMRFMFRHLKRVMEHCDSNRMTTQNIGIVFGPTLMRPEQDNGNMAVNMVYQNQAVELILSEFDQVFGGD</sequence>
<evidence type="ECO:0000259" key="8">
    <source>
        <dbReference type="PROSITE" id="PS50238"/>
    </source>
</evidence>
<dbReference type="GO" id="GO:0005543">
    <property type="term" value="F:phospholipid binding"/>
    <property type="evidence" value="ECO:0007669"/>
    <property type="project" value="InterPro"/>
</dbReference>
<organism evidence="9 10">
    <name type="scientific">Denticeps clupeoides</name>
    <name type="common">denticle herring</name>
    <dbReference type="NCBI Taxonomy" id="299321"/>
    <lineage>
        <taxon>Eukaryota</taxon>
        <taxon>Metazoa</taxon>
        <taxon>Chordata</taxon>
        <taxon>Craniata</taxon>
        <taxon>Vertebrata</taxon>
        <taxon>Euteleostomi</taxon>
        <taxon>Actinopterygii</taxon>
        <taxon>Neopterygii</taxon>
        <taxon>Teleostei</taxon>
        <taxon>Clupei</taxon>
        <taxon>Clupeiformes</taxon>
        <taxon>Denticipitoidei</taxon>
        <taxon>Denticipitidae</taxon>
        <taxon>Denticeps</taxon>
    </lineage>
</organism>
<protein>
    <recommendedName>
        <fullName evidence="11">Rho GTPase activating protein 9</fullName>
    </recommendedName>
</protein>
<dbReference type="Gene3D" id="2.30.29.30">
    <property type="entry name" value="Pleckstrin-homology domain (PH domain)/Phosphotyrosine-binding domain (PTB)"/>
    <property type="match status" value="1"/>
</dbReference>
<feature type="compositionally biased region" description="Polar residues" evidence="4">
    <location>
        <begin position="175"/>
        <end position="210"/>
    </location>
</feature>
<dbReference type="InterPro" id="IPR050729">
    <property type="entry name" value="Rho-GAP"/>
</dbReference>
<dbReference type="PROSITE" id="PS50238">
    <property type="entry name" value="RHOGAP"/>
    <property type="match status" value="1"/>
</dbReference>
<dbReference type="SMART" id="SM00456">
    <property type="entry name" value="WW"/>
    <property type="match status" value="1"/>
</dbReference>
<feature type="compositionally biased region" description="Low complexity" evidence="4">
    <location>
        <begin position="220"/>
        <end position="234"/>
    </location>
</feature>
<dbReference type="SMART" id="SM00326">
    <property type="entry name" value="SH3"/>
    <property type="match status" value="1"/>
</dbReference>
<dbReference type="Pfam" id="PF00397">
    <property type="entry name" value="WW"/>
    <property type="match status" value="1"/>
</dbReference>
<dbReference type="Pfam" id="PF00620">
    <property type="entry name" value="RhoGAP"/>
    <property type="match status" value="1"/>
</dbReference>
<dbReference type="Pfam" id="PF00169">
    <property type="entry name" value="PH"/>
    <property type="match status" value="1"/>
</dbReference>
<evidence type="ECO:0000256" key="4">
    <source>
        <dbReference type="SAM" id="MobiDB-lite"/>
    </source>
</evidence>
<dbReference type="PROSITE" id="PS50020">
    <property type="entry name" value="WW_DOMAIN_2"/>
    <property type="match status" value="1"/>
</dbReference>
<dbReference type="Pfam" id="PF00018">
    <property type="entry name" value="SH3_1"/>
    <property type="match status" value="1"/>
</dbReference>
<feature type="region of interest" description="Disordered" evidence="4">
    <location>
        <begin position="171"/>
        <end position="266"/>
    </location>
</feature>
<evidence type="ECO:0000259" key="7">
    <source>
        <dbReference type="PROSITE" id="PS50020"/>
    </source>
</evidence>